<gene>
    <name evidence="2" type="ORF">HEK616_62930</name>
</gene>
<evidence type="ECO:0000256" key="1">
    <source>
        <dbReference type="SAM" id="MobiDB-lite"/>
    </source>
</evidence>
<organism evidence="2 3">
    <name type="scientific">Streptomyces nigrescens</name>
    <dbReference type="NCBI Taxonomy" id="1920"/>
    <lineage>
        <taxon>Bacteria</taxon>
        <taxon>Bacillati</taxon>
        <taxon>Actinomycetota</taxon>
        <taxon>Actinomycetes</taxon>
        <taxon>Kitasatosporales</taxon>
        <taxon>Streptomycetaceae</taxon>
        <taxon>Streptomyces</taxon>
    </lineage>
</organism>
<name>A0ABM8A2B9_STRNI</name>
<sequence>MVGVHVTSTCARPTDQARPQPAKKLPLTGGAGPEDGVWRAGTAPKTQTPAARRNGETPRDAADRYVRGAAKRATASNNRGEKDGYVGITPANAGGRR</sequence>
<protein>
    <submittedName>
        <fullName evidence="2">Uncharacterized protein</fullName>
    </submittedName>
</protein>
<feature type="compositionally biased region" description="Basic and acidic residues" evidence="1">
    <location>
        <begin position="53"/>
        <end position="66"/>
    </location>
</feature>
<feature type="compositionally biased region" description="Polar residues" evidence="1">
    <location>
        <begin position="1"/>
        <end position="11"/>
    </location>
</feature>
<evidence type="ECO:0000313" key="2">
    <source>
        <dbReference type="EMBL" id="BDM72806.1"/>
    </source>
</evidence>
<evidence type="ECO:0000313" key="3">
    <source>
        <dbReference type="Proteomes" id="UP001059597"/>
    </source>
</evidence>
<feature type="region of interest" description="Disordered" evidence="1">
    <location>
        <begin position="1"/>
        <end position="97"/>
    </location>
</feature>
<dbReference type="EMBL" id="AP026073">
    <property type="protein sequence ID" value="BDM72806.1"/>
    <property type="molecule type" value="Genomic_DNA"/>
</dbReference>
<accession>A0ABM8A2B9</accession>
<proteinExistence type="predicted"/>
<keyword evidence="3" id="KW-1185">Reference proteome</keyword>
<reference evidence="2" key="1">
    <citation type="submission" date="2022-06" db="EMBL/GenBank/DDBJ databases">
        <title>Complete genome sequence of Streptomyces nigrescens HEK616.</title>
        <authorList>
            <person name="Asamizu S."/>
            <person name="Onaka H."/>
        </authorList>
    </citation>
    <scope>NUCLEOTIDE SEQUENCE</scope>
    <source>
        <strain evidence="2">HEK616</strain>
    </source>
</reference>
<dbReference type="Proteomes" id="UP001059597">
    <property type="component" value="Chromosome"/>
</dbReference>